<organism evidence="4 5">
    <name type="scientific">Entamoeba histolytica</name>
    <dbReference type="NCBI Taxonomy" id="5759"/>
    <lineage>
        <taxon>Eukaryota</taxon>
        <taxon>Amoebozoa</taxon>
        <taxon>Evosea</taxon>
        <taxon>Archamoebae</taxon>
        <taxon>Mastigamoebida</taxon>
        <taxon>Entamoebidae</taxon>
        <taxon>Entamoeba</taxon>
    </lineage>
</organism>
<comment type="caution">
    <text evidence="4">The sequence shown here is derived from an EMBL/GenBank/DDBJ whole genome shotgun (WGS) entry which is preliminary data.</text>
</comment>
<evidence type="ECO:0000313" key="5">
    <source>
        <dbReference type="Proteomes" id="UP000078387"/>
    </source>
</evidence>
<dbReference type="InterPro" id="IPR021133">
    <property type="entry name" value="HEAT_type_2"/>
</dbReference>
<dbReference type="GO" id="GO:0005737">
    <property type="term" value="C:cytoplasm"/>
    <property type="evidence" value="ECO:0007669"/>
    <property type="project" value="TreeGrafter"/>
</dbReference>
<dbReference type="Gene3D" id="1.25.10.10">
    <property type="entry name" value="Leucine-rich Repeat Variant"/>
    <property type="match status" value="1"/>
</dbReference>
<accession>A0A175JYU1</accession>
<dbReference type="FunFam" id="1.25.10.10:FF:001179">
    <property type="entry name" value="HEAT repeat domain containing protein"/>
    <property type="match status" value="1"/>
</dbReference>
<dbReference type="SUPFAM" id="SSF48371">
    <property type="entry name" value="ARM repeat"/>
    <property type="match status" value="1"/>
</dbReference>
<dbReference type="Proteomes" id="UP000078387">
    <property type="component" value="Unassembled WGS sequence"/>
</dbReference>
<dbReference type="GO" id="GO:0019888">
    <property type="term" value="F:protein phosphatase regulator activity"/>
    <property type="evidence" value="ECO:0007669"/>
    <property type="project" value="TreeGrafter"/>
</dbReference>
<dbReference type="eggNOG" id="KOG0211">
    <property type="taxonomic scope" value="Eukaryota"/>
</dbReference>
<dbReference type="AlphaFoldDB" id="A0A175JYU1"/>
<dbReference type="InterPro" id="IPR016024">
    <property type="entry name" value="ARM-type_fold"/>
</dbReference>
<dbReference type="EMBL" id="BDEQ01000001">
    <property type="protein sequence ID" value="GAT98628.1"/>
    <property type="molecule type" value="Genomic_DNA"/>
</dbReference>
<evidence type="ECO:0000313" key="4">
    <source>
        <dbReference type="EMBL" id="GAT98628.1"/>
    </source>
</evidence>
<dbReference type="PROSITE" id="PS50077">
    <property type="entry name" value="HEAT_REPEAT"/>
    <property type="match status" value="1"/>
</dbReference>
<gene>
    <name evidence="4" type="ORF">CL6EHI_019620</name>
</gene>
<protein>
    <submittedName>
        <fullName evidence="4">Serine threonine-protein phosphatase 2a 65 kDa regulatory subunit A putative</fullName>
    </submittedName>
</protein>
<proteinExistence type="predicted"/>
<dbReference type="PANTHER" id="PTHR10648:SF1">
    <property type="entry name" value="SERINE_THREONINE-PROTEIN PHOSPHATASE 4 REGULATORY SUBUNIT 1"/>
    <property type="match status" value="1"/>
</dbReference>
<dbReference type="VEuPathDB" id="AmoebaDB:EHI_019620"/>
<evidence type="ECO:0000256" key="2">
    <source>
        <dbReference type="PROSITE-ProRule" id="PRU00103"/>
    </source>
</evidence>
<name>A0A175JYU1_ENTHI</name>
<dbReference type="VEuPathDB" id="AmoebaDB:KM1_315790"/>
<sequence length="618" mass="70801">MEFRSIPKPIASEDIELINGEKFINDFDSFCNLEDANKRLPSIRKTGEAARFLFSPTQCKEFVSKLVKEIEKEETVSIKVIAIQQLIYFIEKCHSENINLYNELYGLMKELVKDETEEIALAAKDVMKKLGEYLNEDKEIEEYLDQVDSLIGNVDGFISSIGLDLLNYFAAKSSKENVKKFIFNRLKKMSQSIQFIMRKGAVTTFPAILSNIEEEDIPEVLSIFDELSKDSVYSVRKTCVVVLNQILNIFTNNKPKVLEYIIQFIEDNSRYVRFQVIVNFGKFIQFIGKDLINQKIIDFFNNNCGNEADSEQQYYAAYYFVTLIQTIGGNQWNLVADSFSKLALSIHWKNRKCIASSLHLLAHEVGNEITMSYLIPALDKYLQDYEEIQEISMMHVVDFIPILGQEKSVTIITLLQKSVQSPDWRIRKSIAKQLGLLAQSTPMYSSYVEEICVALLIDNVNKVRRAAAKRMGEVINAFLTCGYVGASSLIQKLTDMSKDPMKVRRVDFVTVATSLFVALPPDQFNPYILPSLELASKDKVSEIRIAVATNIKKVMEKHEHYNDEIKKLSEQLKQDEDVDVKFIMENGPIELFKRKKTITPVVEDPCERIVSFEGFGRK</sequence>
<evidence type="ECO:0000256" key="3">
    <source>
        <dbReference type="SAM" id="Coils"/>
    </source>
</evidence>
<dbReference type="InterPro" id="IPR011989">
    <property type="entry name" value="ARM-like"/>
</dbReference>
<evidence type="ECO:0000256" key="1">
    <source>
        <dbReference type="ARBA" id="ARBA00022737"/>
    </source>
</evidence>
<dbReference type="VEuPathDB" id="AmoebaDB:EHI_019610"/>
<feature type="coiled-coil region" evidence="3">
    <location>
        <begin position="551"/>
        <end position="578"/>
    </location>
</feature>
<dbReference type="PANTHER" id="PTHR10648">
    <property type="entry name" value="SERINE/THREONINE-PROTEIN PHOSPHATASE PP2A 65 KDA REGULATORY SUBUNIT"/>
    <property type="match status" value="1"/>
</dbReference>
<dbReference type="InterPro" id="IPR051023">
    <property type="entry name" value="PP2A_Regulatory_Subunit_A"/>
</dbReference>
<reference evidence="4 5" key="1">
    <citation type="submission" date="2016-05" db="EMBL/GenBank/DDBJ databases">
        <title>First whole genome sequencing of Entamoeba histolytica HM1:IMSS-clone-6.</title>
        <authorList>
            <person name="Mukherjee Avik.K."/>
            <person name="Izumyama S."/>
            <person name="Nakada-Tsukui K."/>
            <person name="Nozaki T."/>
        </authorList>
    </citation>
    <scope>NUCLEOTIDE SEQUENCE [LARGE SCALE GENOMIC DNA]</scope>
    <source>
        <strain evidence="4 5">HM1:IMSS clone 6</strain>
    </source>
</reference>
<dbReference type="VEuPathDB" id="AmoebaDB:EHI5A_192420"/>
<feature type="repeat" description="HEAT" evidence="2">
    <location>
        <begin position="257"/>
        <end position="295"/>
    </location>
</feature>
<keyword evidence="1" id="KW-0677">Repeat</keyword>
<keyword evidence="3" id="KW-0175">Coiled coil</keyword>